<feature type="domain" description="NIF system FeS cluster assembly NifU N-terminal" evidence="2">
    <location>
        <begin position="10"/>
        <end position="128"/>
    </location>
</feature>
<dbReference type="GO" id="GO:0016226">
    <property type="term" value="P:iron-sulfur cluster assembly"/>
    <property type="evidence" value="ECO:0007669"/>
    <property type="project" value="InterPro"/>
</dbReference>
<dbReference type="SUPFAM" id="SSF82649">
    <property type="entry name" value="SufE/NifU"/>
    <property type="match status" value="1"/>
</dbReference>
<accession>A0A447Z2X6</accession>
<dbReference type="GO" id="GO:0051536">
    <property type="term" value="F:iron-sulfur cluster binding"/>
    <property type="evidence" value="ECO:0007669"/>
    <property type="project" value="InterPro"/>
</dbReference>
<dbReference type="Gene3D" id="3.90.1010.10">
    <property type="match status" value="1"/>
</dbReference>
<dbReference type="GO" id="GO:0005506">
    <property type="term" value="F:iron ion binding"/>
    <property type="evidence" value="ECO:0007669"/>
    <property type="project" value="InterPro"/>
</dbReference>
<dbReference type="CDD" id="cd06664">
    <property type="entry name" value="IscU_like"/>
    <property type="match status" value="1"/>
</dbReference>
<evidence type="ECO:0000259" key="2">
    <source>
        <dbReference type="Pfam" id="PF01592"/>
    </source>
</evidence>
<dbReference type="InterPro" id="IPR002871">
    <property type="entry name" value="NIF_FeS_clus_asmbl_NifU_N"/>
</dbReference>
<sequence>MALSKLDSLYMAVVADHSKNPHHHGKIEGVEQINLNNPTCGDVISLSVQFDDEGVVKDIAFVNSGCTISTASASMMTDVVLGKTKEEVLELATIFSEMVQGKEDARQDQLGDAAFLAGVAKFPQRIKCSTLAWNALKKAIDAQA</sequence>
<dbReference type="Pfam" id="PF01592">
    <property type="entry name" value="NifU_N"/>
    <property type="match status" value="1"/>
</dbReference>
<dbReference type="RefSeq" id="WP_126403799.1">
    <property type="nucleotide sequence ID" value="NZ_LR134266.1"/>
</dbReference>
<organism evidence="3 4">
    <name type="scientific">Streptococcus viridans</name>
    <dbReference type="NCBI Taxonomy" id="78535"/>
    <lineage>
        <taxon>Bacteria</taxon>
        <taxon>Bacillati</taxon>
        <taxon>Bacillota</taxon>
        <taxon>Bacilli</taxon>
        <taxon>Lactobacillales</taxon>
        <taxon>Streptococcaceae</taxon>
        <taxon>Streptococcus</taxon>
    </lineage>
</organism>
<reference evidence="3 4" key="1">
    <citation type="submission" date="2018-12" db="EMBL/GenBank/DDBJ databases">
        <authorList>
            <consortium name="Pathogen Informatics"/>
        </authorList>
    </citation>
    <scope>NUCLEOTIDE SEQUENCE [LARGE SCALE GENOMIC DNA]</scope>
    <source>
        <strain evidence="3 4">NCTC3166</strain>
    </source>
</reference>
<proteinExistence type="inferred from homology"/>
<dbReference type="FunFam" id="3.90.1010.10:FF:000002">
    <property type="entry name" value="Iron-sulfur cluster assembly scaffold protein NifU"/>
    <property type="match status" value="1"/>
</dbReference>
<protein>
    <submittedName>
        <fullName evidence="3">NifU family protein</fullName>
    </submittedName>
</protein>
<dbReference type="KEGG" id="svf:NCTC3166_00426"/>
<name>A0A447Z2X6_9STRE</name>
<dbReference type="AlphaFoldDB" id="A0A447Z2X6"/>
<gene>
    <name evidence="3" type="primary">nifU</name>
    <name evidence="3" type="ORF">NCTC3166_00426</name>
</gene>
<comment type="similarity">
    <text evidence="1">Belongs to the NifU family.</text>
</comment>
<dbReference type="Proteomes" id="UP000270025">
    <property type="component" value="Chromosome"/>
</dbReference>
<evidence type="ECO:0000256" key="1">
    <source>
        <dbReference type="ARBA" id="ARBA00006420"/>
    </source>
</evidence>
<evidence type="ECO:0000313" key="4">
    <source>
        <dbReference type="Proteomes" id="UP000270025"/>
    </source>
</evidence>
<dbReference type="PANTHER" id="PTHR10093">
    <property type="entry name" value="IRON-SULFUR CLUSTER ASSEMBLY ENZYME NIFU HOMOLOG"/>
    <property type="match status" value="1"/>
</dbReference>
<evidence type="ECO:0000313" key="3">
    <source>
        <dbReference type="EMBL" id="VED66638.1"/>
    </source>
</evidence>
<keyword evidence="4" id="KW-1185">Reference proteome</keyword>
<dbReference type="NCBIfam" id="TIGR01994">
    <property type="entry name" value="SUF_scaf_2"/>
    <property type="match status" value="1"/>
</dbReference>
<dbReference type="EMBL" id="LR134266">
    <property type="protein sequence ID" value="VED66638.1"/>
    <property type="molecule type" value="Genomic_DNA"/>
</dbReference>